<dbReference type="NCBIfam" id="TIGR00468">
    <property type="entry name" value="pheS"/>
    <property type="match status" value="1"/>
</dbReference>
<organism evidence="15 16">
    <name type="scientific">Candidatus Curtissbacteria bacterium RIFCSPLOWO2_12_FULL_38_9</name>
    <dbReference type="NCBI Taxonomy" id="1797735"/>
    <lineage>
        <taxon>Bacteria</taxon>
        <taxon>Candidatus Curtissiibacteriota</taxon>
    </lineage>
</organism>
<dbReference type="GO" id="GO:0000049">
    <property type="term" value="F:tRNA binding"/>
    <property type="evidence" value="ECO:0007669"/>
    <property type="project" value="InterPro"/>
</dbReference>
<dbReference type="Pfam" id="PF02912">
    <property type="entry name" value="Phe_tRNA-synt_N"/>
    <property type="match status" value="1"/>
</dbReference>
<evidence type="ECO:0000256" key="8">
    <source>
        <dbReference type="ARBA" id="ARBA00022840"/>
    </source>
</evidence>
<evidence type="ECO:0000256" key="10">
    <source>
        <dbReference type="ARBA" id="ARBA00022917"/>
    </source>
</evidence>
<dbReference type="PROSITE" id="PS50862">
    <property type="entry name" value="AA_TRNA_LIGASE_II"/>
    <property type="match status" value="1"/>
</dbReference>
<name>A0A1F5IAC9_9BACT</name>
<evidence type="ECO:0000256" key="4">
    <source>
        <dbReference type="ARBA" id="ARBA00022490"/>
    </source>
</evidence>
<dbReference type="EMBL" id="MFBY01000034">
    <property type="protein sequence ID" value="OGE13347.1"/>
    <property type="molecule type" value="Genomic_DNA"/>
</dbReference>
<dbReference type="InterPro" id="IPR022911">
    <property type="entry name" value="Phe_tRNA_ligase_alpha1_bac"/>
</dbReference>
<dbReference type="GO" id="GO:0004826">
    <property type="term" value="F:phenylalanine-tRNA ligase activity"/>
    <property type="evidence" value="ECO:0007669"/>
    <property type="project" value="UniProtKB-UniRule"/>
</dbReference>
<evidence type="ECO:0000256" key="9">
    <source>
        <dbReference type="ARBA" id="ARBA00022842"/>
    </source>
</evidence>
<evidence type="ECO:0000313" key="15">
    <source>
        <dbReference type="EMBL" id="OGE13347.1"/>
    </source>
</evidence>
<dbReference type="EC" id="6.1.1.20" evidence="13"/>
<dbReference type="InterPro" id="IPR010978">
    <property type="entry name" value="tRNA-bd_arm"/>
</dbReference>
<keyword evidence="4 13" id="KW-0963">Cytoplasm</keyword>
<evidence type="ECO:0000313" key="16">
    <source>
        <dbReference type="Proteomes" id="UP000177300"/>
    </source>
</evidence>
<evidence type="ECO:0000256" key="5">
    <source>
        <dbReference type="ARBA" id="ARBA00022598"/>
    </source>
</evidence>
<feature type="domain" description="Aminoacyl-transfer RNA synthetases class-II family profile" evidence="14">
    <location>
        <begin position="190"/>
        <end position="333"/>
    </location>
</feature>
<comment type="caution">
    <text evidence="15">The sequence shown here is derived from an EMBL/GenBank/DDBJ whole genome shotgun (WGS) entry which is preliminary data.</text>
</comment>
<evidence type="ECO:0000256" key="6">
    <source>
        <dbReference type="ARBA" id="ARBA00022723"/>
    </source>
</evidence>
<evidence type="ECO:0000256" key="12">
    <source>
        <dbReference type="ARBA" id="ARBA00049255"/>
    </source>
</evidence>
<comment type="similarity">
    <text evidence="2 13">Belongs to the class-II aminoacyl-tRNA synthetase family. Phe-tRNA synthetase alpha subunit type 1 subfamily.</text>
</comment>
<dbReference type="SUPFAM" id="SSF46589">
    <property type="entry name" value="tRNA-binding arm"/>
    <property type="match status" value="1"/>
</dbReference>
<comment type="cofactor">
    <cofactor evidence="13">
        <name>Mg(2+)</name>
        <dbReference type="ChEBI" id="CHEBI:18420"/>
    </cofactor>
    <text evidence="13">Binds 2 magnesium ions per tetramer.</text>
</comment>
<evidence type="ECO:0000256" key="3">
    <source>
        <dbReference type="ARBA" id="ARBA00011209"/>
    </source>
</evidence>
<sequence length="343" mass="39333">MEKRIRKILNEAAKEFESAGDESEIDQLYVKYFGKKSPLNKLTKKISTLDPALKPKAGQNINKAKSTLEKLFDRAKRNVKTKKASATKYIDVTAPGKKITIGHLHLVSQAIEEIVTIFSKLGYSLQSYPEIDWDWYAFESLNMPKDHPARDDWETFFVKAPPNPKLGNQVLTPHTSNGQVREMENVKKPPIRMINIARCYRRQIDISHTPMFHQFEGLLIDKNISIPNLKGTFDYFTTNFFGKNRVTRLRPHHFRFTEPSFEVDVTCDVCGGKSCRICKSGWLELGGAGMIHPKVLEAGKIDPKKYSGFAFGWGIERTISMKTKIPDIRLLYQNDIRFLEQFS</sequence>
<keyword evidence="8 13" id="KW-0067">ATP-binding</keyword>
<proteinExistence type="inferred from homology"/>
<dbReference type="GO" id="GO:0006432">
    <property type="term" value="P:phenylalanyl-tRNA aminoacylation"/>
    <property type="evidence" value="ECO:0007669"/>
    <property type="project" value="UniProtKB-UniRule"/>
</dbReference>
<dbReference type="GO" id="GO:0005524">
    <property type="term" value="F:ATP binding"/>
    <property type="evidence" value="ECO:0007669"/>
    <property type="project" value="UniProtKB-UniRule"/>
</dbReference>
<accession>A0A1F5IAC9</accession>
<dbReference type="PANTHER" id="PTHR11538">
    <property type="entry name" value="PHENYLALANYL-TRNA SYNTHETASE"/>
    <property type="match status" value="1"/>
</dbReference>
<evidence type="ECO:0000256" key="7">
    <source>
        <dbReference type="ARBA" id="ARBA00022741"/>
    </source>
</evidence>
<keyword evidence="5 13" id="KW-0436">Ligase</keyword>
<evidence type="ECO:0000256" key="13">
    <source>
        <dbReference type="HAMAP-Rule" id="MF_00281"/>
    </source>
</evidence>
<dbReference type="GO" id="GO:0000287">
    <property type="term" value="F:magnesium ion binding"/>
    <property type="evidence" value="ECO:0007669"/>
    <property type="project" value="UniProtKB-UniRule"/>
</dbReference>
<dbReference type="SUPFAM" id="SSF55681">
    <property type="entry name" value="Class II aaRS and biotin synthetases"/>
    <property type="match status" value="1"/>
</dbReference>
<dbReference type="InterPro" id="IPR006195">
    <property type="entry name" value="aa-tRNA-synth_II"/>
</dbReference>
<keyword evidence="10 13" id="KW-0648">Protein biosynthesis</keyword>
<dbReference type="CDD" id="cd00496">
    <property type="entry name" value="PheRS_alpha_core"/>
    <property type="match status" value="1"/>
</dbReference>
<comment type="subunit">
    <text evidence="3 13">Tetramer of two alpha and two beta subunits.</text>
</comment>
<evidence type="ECO:0000256" key="1">
    <source>
        <dbReference type="ARBA" id="ARBA00004496"/>
    </source>
</evidence>
<evidence type="ECO:0000259" key="14">
    <source>
        <dbReference type="PROSITE" id="PS50862"/>
    </source>
</evidence>
<comment type="catalytic activity">
    <reaction evidence="12 13">
        <text>tRNA(Phe) + L-phenylalanine + ATP = L-phenylalanyl-tRNA(Phe) + AMP + diphosphate + H(+)</text>
        <dbReference type="Rhea" id="RHEA:19413"/>
        <dbReference type="Rhea" id="RHEA-COMP:9668"/>
        <dbReference type="Rhea" id="RHEA-COMP:9699"/>
        <dbReference type="ChEBI" id="CHEBI:15378"/>
        <dbReference type="ChEBI" id="CHEBI:30616"/>
        <dbReference type="ChEBI" id="CHEBI:33019"/>
        <dbReference type="ChEBI" id="CHEBI:58095"/>
        <dbReference type="ChEBI" id="CHEBI:78442"/>
        <dbReference type="ChEBI" id="CHEBI:78531"/>
        <dbReference type="ChEBI" id="CHEBI:456215"/>
        <dbReference type="EC" id="6.1.1.20"/>
    </reaction>
</comment>
<dbReference type="Gene3D" id="3.30.930.10">
    <property type="entry name" value="Bira Bifunctional Protein, Domain 2"/>
    <property type="match status" value="1"/>
</dbReference>
<dbReference type="Proteomes" id="UP000177300">
    <property type="component" value="Unassembled WGS sequence"/>
</dbReference>
<keyword evidence="9 13" id="KW-0460">Magnesium</keyword>
<protein>
    <recommendedName>
        <fullName evidence="13">Phenylalanine--tRNA ligase alpha subunit</fullName>
        <ecNumber evidence="13">6.1.1.20</ecNumber>
    </recommendedName>
    <alternativeName>
        <fullName evidence="13">Phenylalanyl-tRNA synthetase alpha subunit</fullName>
        <shortName evidence="13">PheRS</shortName>
    </alternativeName>
</protein>
<keyword evidence="7 13" id="KW-0547">Nucleotide-binding</keyword>
<evidence type="ECO:0000256" key="2">
    <source>
        <dbReference type="ARBA" id="ARBA00010207"/>
    </source>
</evidence>
<dbReference type="PANTHER" id="PTHR11538:SF41">
    <property type="entry name" value="PHENYLALANINE--TRNA LIGASE, MITOCHONDRIAL"/>
    <property type="match status" value="1"/>
</dbReference>
<dbReference type="InterPro" id="IPR045864">
    <property type="entry name" value="aa-tRNA-synth_II/BPL/LPL"/>
</dbReference>
<dbReference type="InterPro" id="IPR004188">
    <property type="entry name" value="Phe-tRNA_ligase_II_N"/>
</dbReference>
<gene>
    <name evidence="13" type="primary">pheS</name>
    <name evidence="15" type="ORF">A3G14_01575</name>
</gene>
<evidence type="ECO:0000256" key="11">
    <source>
        <dbReference type="ARBA" id="ARBA00023146"/>
    </source>
</evidence>
<dbReference type="InterPro" id="IPR004529">
    <property type="entry name" value="Phe-tRNA-synth_IIc_asu"/>
</dbReference>
<comment type="subcellular location">
    <subcellularLocation>
        <location evidence="1 13">Cytoplasm</location>
    </subcellularLocation>
</comment>
<dbReference type="Pfam" id="PF01409">
    <property type="entry name" value="tRNA-synt_2d"/>
    <property type="match status" value="1"/>
</dbReference>
<feature type="binding site" evidence="13">
    <location>
        <position position="258"/>
    </location>
    <ligand>
        <name>Mg(2+)</name>
        <dbReference type="ChEBI" id="CHEBI:18420"/>
        <note>shared with beta subunit</note>
    </ligand>
</feature>
<dbReference type="InterPro" id="IPR002319">
    <property type="entry name" value="Phenylalanyl-tRNA_Synthase"/>
</dbReference>
<keyword evidence="6 13" id="KW-0479">Metal-binding</keyword>
<dbReference type="AlphaFoldDB" id="A0A1F5IAC9"/>
<keyword evidence="11 13" id="KW-0030">Aminoacyl-tRNA synthetase</keyword>
<reference evidence="15 16" key="1">
    <citation type="journal article" date="2016" name="Nat. Commun.">
        <title>Thousands of microbial genomes shed light on interconnected biogeochemical processes in an aquifer system.</title>
        <authorList>
            <person name="Anantharaman K."/>
            <person name="Brown C.T."/>
            <person name="Hug L.A."/>
            <person name="Sharon I."/>
            <person name="Castelle C.J."/>
            <person name="Probst A.J."/>
            <person name="Thomas B.C."/>
            <person name="Singh A."/>
            <person name="Wilkins M.J."/>
            <person name="Karaoz U."/>
            <person name="Brodie E.L."/>
            <person name="Williams K.H."/>
            <person name="Hubbard S.S."/>
            <person name="Banfield J.F."/>
        </authorList>
    </citation>
    <scope>NUCLEOTIDE SEQUENCE [LARGE SCALE GENOMIC DNA]</scope>
</reference>
<dbReference type="GO" id="GO:0005737">
    <property type="term" value="C:cytoplasm"/>
    <property type="evidence" value="ECO:0007669"/>
    <property type="project" value="UniProtKB-SubCell"/>
</dbReference>
<dbReference type="HAMAP" id="MF_00281">
    <property type="entry name" value="Phe_tRNA_synth_alpha1"/>
    <property type="match status" value="1"/>
</dbReference>